<reference evidence="3 4" key="1">
    <citation type="submission" date="2019-02" db="EMBL/GenBank/DDBJ databases">
        <title>Deep-cultivation of Planctomycetes and their phenomic and genomic characterization uncovers novel biology.</title>
        <authorList>
            <person name="Wiegand S."/>
            <person name="Jogler M."/>
            <person name="Boedeker C."/>
            <person name="Pinto D."/>
            <person name="Vollmers J."/>
            <person name="Rivas-Marin E."/>
            <person name="Kohn T."/>
            <person name="Peeters S.H."/>
            <person name="Heuer A."/>
            <person name="Rast P."/>
            <person name="Oberbeckmann S."/>
            <person name="Bunk B."/>
            <person name="Jeske O."/>
            <person name="Meyerdierks A."/>
            <person name="Storesund J.E."/>
            <person name="Kallscheuer N."/>
            <person name="Luecker S."/>
            <person name="Lage O.M."/>
            <person name="Pohl T."/>
            <person name="Merkel B.J."/>
            <person name="Hornburger P."/>
            <person name="Mueller R.-W."/>
            <person name="Bruemmer F."/>
            <person name="Labrenz M."/>
            <person name="Spormann A.M."/>
            <person name="Op den Camp H."/>
            <person name="Overmann J."/>
            <person name="Amann R."/>
            <person name="Jetten M.S.M."/>
            <person name="Mascher T."/>
            <person name="Medema M.H."/>
            <person name="Devos D.P."/>
            <person name="Kaster A.-K."/>
            <person name="Ovreas L."/>
            <person name="Rohde M."/>
            <person name="Galperin M.Y."/>
            <person name="Jogler C."/>
        </authorList>
    </citation>
    <scope>NUCLEOTIDE SEQUENCE [LARGE SCALE GENOMIC DNA]</scope>
    <source>
        <strain evidence="3 4">Mal4</strain>
    </source>
</reference>
<dbReference type="KEGG" id="mri:Mal4_41660"/>
<dbReference type="EMBL" id="CP036275">
    <property type="protein sequence ID" value="QDU39818.1"/>
    <property type="molecule type" value="Genomic_DNA"/>
</dbReference>
<feature type="signal peptide" evidence="2">
    <location>
        <begin position="1"/>
        <end position="23"/>
    </location>
</feature>
<dbReference type="Proteomes" id="UP000320496">
    <property type="component" value="Chromosome"/>
</dbReference>
<evidence type="ECO:0000256" key="1">
    <source>
        <dbReference type="SAM" id="MobiDB-lite"/>
    </source>
</evidence>
<proteinExistence type="predicted"/>
<sequence length="390" mass="43536" precursor="true">MDARYLKTAAFLAAALLPSLADAARYSTRNFVVTAPTEKVAKAVADCAEYHRRELAILWIGEELDNWYRPCTVEVKVGDIGAGGATTFTFDRGEVFGWKMNVQGTLERILDSVVPHEVSHTIFASYFRRPLPRWADEGAATLVEHESERLRQTKLLNQVIRTSRRIPLKRLLGMREYPREMQQVLTLYAEGYSLASYLVQQKGDDGRAVYLQFLQDAEKRGWEYAIRHHYGFKSIDSLESQWLDWVMAGSPTIDLPDGQMLASADTGRGSSLSNRTADGPTADDDLVIRSQSPGEPQPLPMLNRDVRSRRGSDLEAPSLSRGSLQSTRRRANAEPLERTAAVDSASAPATDRRETTSVNPTFQPGELEALEESPTNWARLPVGRNNVPTN</sequence>
<gene>
    <name evidence="3" type="ORF">Mal4_41660</name>
</gene>
<evidence type="ECO:0000313" key="3">
    <source>
        <dbReference type="EMBL" id="QDU39818.1"/>
    </source>
</evidence>
<dbReference type="AlphaFoldDB" id="A0A517ZBH6"/>
<dbReference type="RefSeq" id="WP_145370961.1">
    <property type="nucleotide sequence ID" value="NZ_CP036275.1"/>
</dbReference>
<evidence type="ECO:0000256" key="2">
    <source>
        <dbReference type="SAM" id="SignalP"/>
    </source>
</evidence>
<accession>A0A517ZBH6</accession>
<name>A0A517ZBH6_9PLAN</name>
<feature type="chain" id="PRO_5021748293" description="Peptidase MA-like domain-containing protein" evidence="2">
    <location>
        <begin position="24"/>
        <end position="390"/>
    </location>
</feature>
<evidence type="ECO:0000313" key="4">
    <source>
        <dbReference type="Proteomes" id="UP000320496"/>
    </source>
</evidence>
<protein>
    <recommendedName>
        <fullName evidence="5">Peptidase MA-like domain-containing protein</fullName>
    </recommendedName>
</protein>
<feature type="region of interest" description="Disordered" evidence="1">
    <location>
        <begin position="257"/>
        <end position="390"/>
    </location>
</feature>
<feature type="compositionally biased region" description="Basic and acidic residues" evidence="1">
    <location>
        <begin position="304"/>
        <end position="313"/>
    </location>
</feature>
<evidence type="ECO:0008006" key="5">
    <source>
        <dbReference type="Google" id="ProtNLM"/>
    </source>
</evidence>
<organism evidence="3 4">
    <name type="scientific">Maioricimonas rarisocia</name>
    <dbReference type="NCBI Taxonomy" id="2528026"/>
    <lineage>
        <taxon>Bacteria</taxon>
        <taxon>Pseudomonadati</taxon>
        <taxon>Planctomycetota</taxon>
        <taxon>Planctomycetia</taxon>
        <taxon>Planctomycetales</taxon>
        <taxon>Planctomycetaceae</taxon>
        <taxon>Maioricimonas</taxon>
    </lineage>
</organism>
<keyword evidence="4" id="KW-1185">Reference proteome</keyword>
<keyword evidence="2" id="KW-0732">Signal</keyword>
<dbReference type="OrthoDB" id="260154at2"/>